<keyword evidence="1" id="KW-0472">Membrane</keyword>
<protein>
    <submittedName>
        <fullName evidence="2">Uncharacterized protein</fullName>
    </submittedName>
</protein>
<evidence type="ECO:0000313" key="2">
    <source>
        <dbReference type="EMBL" id="OGZ32713.1"/>
    </source>
</evidence>
<name>A0A1G2F3Z8_9BACT</name>
<dbReference type="Proteomes" id="UP000177810">
    <property type="component" value="Unassembled WGS sequence"/>
</dbReference>
<sequence>MHPRIKVLLIGMIFAFISGAIGLCLNGDWRFWFLIPVYWAPVLAIPVHFLLNFEKNFQRWQKETDLQDADARYDEMIHYQCNMIRSGREISKNDNEMATAFIKSAFCQKHTKKEFAEWILEMSVFTILASWFLIFLSHSFDAEA</sequence>
<keyword evidence="1" id="KW-1133">Transmembrane helix</keyword>
<evidence type="ECO:0000256" key="1">
    <source>
        <dbReference type="SAM" id="Phobius"/>
    </source>
</evidence>
<feature type="transmembrane region" description="Helical" evidence="1">
    <location>
        <begin position="118"/>
        <end position="140"/>
    </location>
</feature>
<feature type="transmembrane region" description="Helical" evidence="1">
    <location>
        <begin position="31"/>
        <end position="51"/>
    </location>
</feature>
<dbReference type="EMBL" id="MHMT01000014">
    <property type="protein sequence ID" value="OGZ32713.1"/>
    <property type="molecule type" value="Genomic_DNA"/>
</dbReference>
<organism evidence="2 3">
    <name type="scientific">Candidatus Portnoybacteria bacterium RBG_13_40_8</name>
    <dbReference type="NCBI Taxonomy" id="1801990"/>
    <lineage>
        <taxon>Bacteria</taxon>
        <taxon>Candidatus Portnoyibacteriota</taxon>
    </lineage>
</organism>
<gene>
    <name evidence="2" type="ORF">A2V69_00760</name>
</gene>
<dbReference type="AlphaFoldDB" id="A0A1G2F3Z8"/>
<proteinExistence type="predicted"/>
<keyword evidence="1" id="KW-0812">Transmembrane</keyword>
<feature type="transmembrane region" description="Helical" evidence="1">
    <location>
        <begin position="7"/>
        <end position="25"/>
    </location>
</feature>
<evidence type="ECO:0000313" key="3">
    <source>
        <dbReference type="Proteomes" id="UP000177810"/>
    </source>
</evidence>
<accession>A0A1G2F3Z8</accession>
<reference evidence="2 3" key="1">
    <citation type="journal article" date="2016" name="Nat. Commun.">
        <title>Thousands of microbial genomes shed light on interconnected biogeochemical processes in an aquifer system.</title>
        <authorList>
            <person name="Anantharaman K."/>
            <person name="Brown C.T."/>
            <person name="Hug L.A."/>
            <person name="Sharon I."/>
            <person name="Castelle C.J."/>
            <person name="Probst A.J."/>
            <person name="Thomas B.C."/>
            <person name="Singh A."/>
            <person name="Wilkins M.J."/>
            <person name="Karaoz U."/>
            <person name="Brodie E.L."/>
            <person name="Williams K.H."/>
            <person name="Hubbard S.S."/>
            <person name="Banfield J.F."/>
        </authorList>
    </citation>
    <scope>NUCLEOTIDE SEQUENCE [LARGE SCALE GENOMIC DNA]</scope>
</reference>
<comment type="caution">
    <text evidence="2">The sequence shown here is derived from an EMBL/GenBank/DDBJ whole genome shotgun (WGS) entry which is preliminary data.</text>
</comment>